<comment type="caution">
    <text evidence="2">The sequence shown here is derived from an EMBL/GenBank/DDBJ whole genome shotgun (WGS) entry which is preliminary data.</text>
</comment>
<keyword evidence="1" id="KW-0472">Membrane</keyword>
<dbReference type="EMBL" id="CATNWA010015473">
    <property type="protein sequence ID" value="CAI9583721.1"/>
    <property type="molecule type" value="Genomic_DNA"/>
</dbReference>
<reference evidence="2" key="1">
    <citation type="submission" date="2023-05" db="EMBL/GenBank/DDBJ databases">
        <authorList>
            <person name="Stuckert A."/>
        </authorList>
    </citation>
    <scope>NUCLEOTIDE SEQUENCE</scope>
</reference>
<protein>
    <submittedName>
        <fullName evidence="2">Uncharacterized protein</fullName>
    </submittedName>
</protein>
<keyword evidence="1" id="KW-1133">Transmembrane helix</keyword>
<feature type="transmembrane region" description="Helical" evidence="1">
    <location>
        <begin position="73"/>
        <end position="97"/>
    </location>
</feature>
<organism evidence="2 3">
    <name type="scientific">Staurois parvus</name>
    <dbReference type="NCBI Taxonomy" id="386267"/>
    <lineage>
        <taxon>Eukaryota</taxon>
        <taxon>Metazoa</taxon>
        <taxon>Chordata</taxon>
        <taxon>Craniata</taxon>
        <taxon>Vertebrata</taxon>
        <taxon>Euteleostomi</taxon>
        <taxon>Amphibia</taxon>
        <taxon>Batrachia</taxon>
        <taxon>Anura</taxon>
        <taxon>Neobatrachia</taxon>
        <taxon>Ranoidea</taxon>
        <taxon>Ranidae</taxon>
        <taxon>Staurois</taxon>
    </lineage>
</organism>
<name>A0ABN9EFR2_9NEOB</name>
<feature type="non-terminal residue" evidence="2">
    <location>
        <position position="1"/>
    </location>
</feature>
<evidence type="ECO:0000313" key="3">
    <source>
        <dbReference type="Proteomes" id="UP001162483"/>
    </source>
</evidence>
<dbReference type="Proteomes" id="UP001162483">
    <property type="component" value="Unassembled WGS sequence"/>
</dbReference>
<evidence type="ECO:0000313" key="2">
    <source>
        <dbReference type="EMBL" id="CAI9583721.1"/>
    </source>
</evidence>
<evidence type="ECO:0000256" key="1">
    <source>
        <dbReference type="SAM" id="Phobius"/>
    </source>
</evidence>
<proteinExistence type="predicted"/>
<gene>
    <name evidence="2" type="ORF">SPARVUS_LOCUS9864666</name>
</gene>
<accession>A0ABN9EFR2</accession>
<keyword evidence="1" id="KW-0812">Transmembrane</keyword>
<keyword evidence="3" id="KW-1185">Reference proteome</keyword>
<sequence length="98" mass="10520">SPGPGWQFPADIRQSLGKTDREGTLWTCCFVSICTACLPSKTQHTVKHTQQLVKQHTVNPLIAPDVNPFLPSVISSLSVLFLALITVLVSMGMSAAVS</sequence>
<feature type="non-terminal residue" evidence="2">
    <location>
        <position position="98"/>
    </location>
</feature>